<evidence type="ECO:0000259" key="1">
    <source>
        <dbReference type="Pfam" id="PF06445"/>
    </source>
</evidence>
<dbReference type="InterPro" id="IPR011256">
    <property type="entry name" value="Reg_factor_effector_dom_sf"/>
</dbReference>
<accession>A0A381SX67</accession>
<dbReference type="InterPro" id="IPR029442">
    <property type="entry name" value="GyrI-like"/>
</dbReference>
<dbReference type="InterPro" id="IPR008319">
    <property type="entry name" value="GyrI-like_CCH_Lin2189-like"/>
</dbReference>
<name>A0A381SX67_9ZZZZ</name>
<sequence length="203" mass="23396">MGKIDYKKKLKHLYNPSSKKIVIVEVPPMNYLMVDGEGGPAAESYQQAIEALYGLSFTVKFDVKKGVGPDYTVMPLEGLWWAKDMTAFSSDRKDEWQWKMMIMQPDHVTAKHVNAATKQLREKKNPLALDKIRFESYHEGPSVQILHIGPYDDEGPTIAQMHKFIDENGYQLHMKHHEIYLSDPRRSKPEKLKTVLRQPVTKA</sequence>
<dbReference type="Gene3D" id="3.20.80.10">
    <property type="entry name" value="Regulatory factor, effector binding domain"/>
    <property type="match status" value="1"/>
</dbReference>
<dbReference type="EMBL" id="UINC01003637">
    <property type="protein sequence ID" value="SVA08039.1"/>
    <property type="molecule type" value="Genomic_DNA"/>
</dbReference>
<dbReference type="Pfam" id="PF06445">
    <property type="entry name" value="GyrI-like"/>
    <property type="match status" value="1"/>
</dbReference>
<gene>
    <name evidence="2" type="ORF">METZ01_LOCUS60893</name>
</gene>
<proteinExistence type="predicted"/>
<evidence type="ECO:0000313" key="2">
    <source>
        <dbReference type="EMBL" id="SVA08039.1"/>
    </source>
</evidence>
<feature type="domain" description="GyrI-like small molecule binding" evidence="1">
    <location>
        <begin position="20"/>
        <end position="197"/>
    </location>
</feature>
<protein>
    <recommendedName>
        <fullName evidence="1">GyrI-like small molecule binding domain-containing protein</fullName>
    </recommendedName>
</protein>
<dbReference type="PIRSF" id="PIRSF031644">
    <property type="entry name" value="UCP031644"/>
    <property type="match status" value="1"/>
</dbReference>
<dbReference type="AlphaFoldDB" id="A0A381SX67"/>
<dbReference type="SUPFAM" id="SSF55136">
    <property type="entry name" value="Probable bacterial effector-binding domain"/>
    <property type="match status" value="1"/>
</dbReference>
<organism evidence="2">
    <name type="scientific">marine metagenome</name>
    <dbReference type="NCBI Taxonomy" id="408172"/>
    <lineage>
        <taxon>unclassified sequences</taxon>
        <taxon>metagenomes</taxon>
        <taxon>ecological metagenomes</taxon>
    </lineage>
</organism>
<reference evidence="2" key="1">
    <citation type="submission" date="2018-05" db="EMBL/GenBank/DDBJ databases">
        <authorList>
            <person name="Lanie J.A."/>
            <person name="Ng W.-L."/>
            <person name="Kazmierczak K.M."/>
            <person name="Andrzejewski T.M."/>
            <person name="Davidsen T.M."/>
            <person name="Wayne K.J."/>
            <person name="Tettelin H."/>
            <person name="Glass J.I."/>
            <person name="Rusch D."/>
            <person name="Podicherti R."/>
            <person name="Tsui H.-C.T."/>
            <person name="Winkler M.E."/>
        </authorList>
    </citation>
    <scope>NUCLEOTIDE SEQUENCE</scope>
</reference>